<keyword evidence="2" id="KW-1185">Reference proteome</keyword>
<dbReference type="EMBL" id="JBHLYW010000009">
    <property type="protein sequence ID" value="MFC0078039.1"/>
    <property type="molecule type" value="Genomic_DNA"/>
</dbReference>
<gene>
    <name evidence="1" type="ORF">ACFFLS_13390</name>
</gene>
<dbReference type="RefSeq" id="WP_379682084.1">
    <property type="nucleotide sequence ID" value="NZ_JBHLYW010000009.1"/>
</dbReference>
<dbReference type="Proteomes" id="UP001589734">
    <property type="component" value="Unassembled WGS sequence"/>
</dbReference>
<comment type="caution">
    <text evidence="1">The sequence shown here is derived from an EMBL/GenBank/DDBJ whole genome shotgun (WGS) entry which is preliminary data.</text>
</comment>
<sequence>MKNIIVLFLFLSLGNNTIAQTKKKKTTAKKETKEYFDIDKYKDWETDSTYTLYENDKFLKRENERVEINFSDKSIKTTESNIKYPYKLVKAFSNSTKRLFAEGIYFYQISIEIDKYYDENGKLIKEIDNDRLYKFSIKKLIKKFKKEYHVDLEDFTLGNWVLRRKPEDKKFKGRVFYEVRLVCEENEYKRRYYLIDGTTGKLLYKTFYYRREGRMPFDEYQRKLDNQEIPDEYLLTFEGKDYTRNEWDAHEKEVYKKTRG</sequence>
<reference evidence="1 2" key="1">
    <citation type="submission" date="2024-09" db="EMBL/GenBank/DDBJ databases">
        <authorList>
            <person name="Sun Q."/>
            <person name="Mori K."/>
        </authorList>
    </citation>
    <scope>NUCLEOTIDE SEQUENCE [LARGE SCALE GENOMIC DNA]</scope>
    <source>
        <strain evidence="1 2">CGMCC 1.12926</strain>
    </source>
</reference>
<proteinExistence type="predicted"/>
<evidence type="ECO:0000313" key="1">
    <source>
        <dbReference type="EMBL" id="MFC0078039.1"/>
    </source>
</evidence>
<name>A0ABV6BRH0_9FLAO</name>
<protein>
    <submittedName>
        <fullName evidence="1">Uncharacterized protein</fullName>
    </submittedName>
</protein>
<evidence type="ECO:0000313" key="2">
    <source>
        <dbReference type="Proteomes" id="UP001589734"/>
    </source>
</evidence>
<accession>A0ABV6BRH0</accession>
<organism evidence="1 2">
    <name type="scientific">Flavobacterium procerum</name>
    <dbReference type="NCBI Taxonomy" id="1455569"/>
    <lineage>
        <taxon>Bacteria</taxon>
        <taxon>Pseudomonadati</taxon>
        <taxon>Bacteroidota</taxon>
        <taxon>Flavobacteriia</taxon>
        <taxon>Flavobacteriales</taxon>
        <taxon>Flavobacteriaceae</taxon>
        <taxon>Flavobacterium</taxon>
    </lineage>
</organism>